<dbReference type="PROSITE" id="PS51029">
    <property type="entry name" value="MADF"/>
    <property type="match status" value="1"/>
</dbReference>
<sequence length="327" mass="37834">MATTETSTTLESEEHSTQQSRNGLLKKCKSDQETMDDGLVVSSIKQWIGRKSKKTRYRPIRPNIRRFKGSSTNNIQKKTRKVEQISPKREELDEKTEDAFIPENIYYRPTSNSMYIPTITADMIQDDGSHLTVQTSSEEYFKYARIRQTTKNDHADPAKVVQIILAVRKRPVIWDQRLTSHQNLALIRRAWIQLDNELGIDEEYPLARRKQIWKSKKDYYSYAINTDSLGRWTFAHVMEFYEPMVNFRAKVCLRPTVLGEPPGDLQDKLMLADKCIQCTPFDKSNVLTFVLKSLYDVGMADAGMMEKHGKAILDIFERGQAVVKILD</sequence>
<dbReference type="InterPro" id="IPR006578">
    <property type="entry name" value="MADF-dom"/>
</dbReference>
<protein>
    <recommendedName>
        <fullName evidence="2">MADF domain-containing protein</fullName>
    </recommendedName>
</protein>
<evidence type="ECO:0000313" key="3">
    <source>
        <dbReference type="EMBL" id="PIC38508.1"/>
    </source>
</evidence>
<dbReference type="GO" id="GO:0005667">
    <property type="term" value="C:transcription regulator complex"/>
    <property type="evidence" value="ECO:0007669"/>
    <property type="project" value="TreeGrafter"/>
</dbReference>
<feature type="domain" description="MADF" evidence="2">
    <location>
        <begin position="162"/>
        <end position="246"/>
    </location>
</feature>
<gene>
    <name evidence="3" type="primary">Cni-madf-8</name>
    <name evidence="3" type="synonym">Cnig_chr_III.g10501</name>
    <name evidence="3" type="ORF">B9Z55_010501</name>
</gene>
<evidence type="ECO:0000259" key="2">
    <source>
        <dbReference type="PROSITE" id="PS51029"/>
    </source>
</evidence>
<proteinExistence type="predicted"/>
<dbReference type="PANTHER" id="PTHR12243:SF51">
    <property type="entry name" value="MADF DOMAIN-CONTAINING PROTEIN"/>
    <property type="match status" value="1"/>
</dbReference>
<evidence type="ECO:0000313" key="4">
    <source>
        <dbReference type="Proteomes" id="UP000230233"/>
    </source>
</evidence>
<dbReference type="GO" id="GO:0005634">
    <property type="term" value="C:nucleus"/>
    <property type="evidence" value="ECO:0007669"/>
    <property type="project" value="TreeGrafter"/>
</dbReference>
<dbReference type="EMBL" id="PDUG01000003">
    <property type="protein sequence ID" value="PIC38508.1"/>
    <property type="molecule type" value="Genomic_DNA"/>
</dbReference>
<keyword evidence="4" id="KW-1185">Reference proteome</keyword>
<feature type="compositionally biased region" description="Low complexity" evidence="1">
    <location>
        <begin position="1"/>
        <end position="10"/>
    </location>
</feature>
<dbReference type="SMART" id="SM00595">
    <property type="entry name" value="MADF"/>
    <property type="match status" value="1"/>
</dbReference>
<dbReference type="PANTHER" id="PTHR12243">
    <property type="entry name" value="MADF DOMAIN TRANSCRIPTION FACTOR"/>
    <property type="match status" value="1"/>
</dbReference>
<feature type="region of interest" description="Disordered" evidence="1">
    <location>
        <begin position="1"/>
        <end position="32"/>
    </location>
</feature>
<accession>A0A2G5UG42</accession>
<dbReference type="OrthoDB" id="6159213at2759"/>
<dbReference type="InterPro" id="IPR039353">
    <property type="entry name" value="TF_Adf1"/>
</dbReference>
<dbReference type="GO" id="GO:0006357">
    <property type="term" value="P:regulation of transcription by RNA polymerase II"/>
    <property type="evidence" value="ECO:0007669"/>
    <property type="project" value="TreeGrafter"/>
</dbReference>
<dbReference type="Proteomes" id="UP000230233">
    <property type="component" value="Chromosome III"/>
</dbReference>
<organism evidence="3 4">
    <name type="scientific">Caenorhabditis nigoni</name>
    <dbReference type="NCBI Taxonomy" id="1611254"/>
    <lineage>
        <taxon>Eukaryota</taxon>
        <taxon>Metazoa</taxon>
        <taxon>Ecdysozoa</taxon>
        <taxon>Nematoda</taxon>
        <taxon>Chromadorea</taxon>
        <taxon>Rhabditida</taxon>
        <taxon>Rhabditina</taxon>
        <taxon>Rhabditomorpha</taxon>
        <taxon>Rhabditoidea</taxon>
        <taxon>Rhabditidae</taxon>
        <taxon>Peloderinae</taxon>
        <taxon>Caenorhabditis</taxon>
    </lineage>
</organism>
<name>A0A2G5UG42_9PELO</name>
<dbReference type="AlphaFoldDB" id="A0A2G5UG42"/>
<comment type="caution">
    <text evidence="3">The sequence shown here is derived from an EMBL/GenBank/DDBJ whole genome shotgun (WGS) entry which is preliminary data.</text>
</comment>
<dbReference type="Pfam" id="PF10545">
    <property type="entry name" value="MADF_DNA_bdg"/>
    <property type="match status" value="1"/>
</dbReference>
<evidence type="ECO:0000256" key="1">
    <source>
        <dbReference type="SAM" id="MobiDB-lite"/>
    </source>
</evidence>
<reference evidence="4" key="1">
    <citation type="submission" date="2017-10" db="EMBL/GenBank/DDBJ databases">
        <title>Rapid genome shrinkage in a self-fertile nematode reveals novel sperm competition proteins.</title>
        <authorList>
            <person name="Yin D."/>
            <person name="Schwarz E.M."/>
            <person name="Thomas C.G."/>
            <person name="Felde R.L."/>
            <person name="Korf I.F."/>
            <person name="Cutter A.D."/>
            <person name="Schartner C.M."/>
            <person name="Ralston E.J."/>
            <person name="Meyer B.J."/>
            <person name="Haag E.S."/>
        </authorList>
    </citation>
    <scope>NUCLEOTIDE SEQUENCE [LARGE SCALE GENOMIC DNA]</scope>
    <source>
        <strain evidence="4">JU1422</strain>
    </source>
</reference>